<reference evidence="1 2" key="1">
    <citation type="submission" date="2019-05" db="EMBL/GenBank/DDBJ databases">
        <title>Another draft genome of Portunus trituberculatus and its Hox gene families provides insights of decapod evolution.</title>
        <authorList>
            <person name="Jeong J.-H."/>
            <person name="Song I."/>
            <person name="Kim S."/>
            <person name="Choi T."/>
            <person name="Kim D."/>
            <person name="Ryu S."/>
            <person name="Kim W."/>
        </authorList>
    </citation>
    <scope>NUCLEOTIDE SEQUENCE [LARGE SCALE GENOMIC DNA]</scope>
    <source>
        <tissue evidence="1">Muscle</tissue>
    </source>
</reference>
<evidence type="ECO:0000313" key="1">
    <source>
        <dbReference type="EMBL" id="MPC49418.1"/>
    </source>
</evidence>
<proteinExistence type="predicted"/>
<evidence type="ECO:0000313" key="2">
    <source>
        <dbReference type="Proteomes" id="UP000324222"/>
    </source>
</evidence>
<dbReference type="AlphaFoldDB" id="A0A5B7FWY0"/>
<organism evidence="1 2">
    <name type="scientific">Portunus trituberculatus</name>
    <name type="common">Swimming crab</name>
    <name type="synonym">Neptunus trituberculatus</name>
    <dbReference type="NCBI Taxonomy" id="210409"/>
    <lineage>
        <taxon>Eukaryota</taxon>
        <taxon>Metazoa</taxon>
        <taxon>Ecdysozoa</taxon>
        <taxon>Arthropoda</taxon>
        <taxon>Crustacea</taxon>
        <taxon>Multicrustacea</taxon>
        <taxon>Malacostraca</taxon>
        <taxon>Eumalacostraca</taxon>
        <taxon>Eucarida</taxon>
        <taxon>Decapoda</taxon>
        <taxon>Pleocyemata</taxon>
        <taxon>Brachyura</taxon>
        <taxon>Eubrachyura</taxon>
        <taxon>Portunoidea</taxon>
        <taxon>Portunidae</taxon>
        <taxon>Portuninae</taxon>
        <taxon>Portunus</taxon>
    </lineage>
</organism>
<dbReference type="EMBL" id="VSRR010008865">
    <property type="protein sequence ID" value="MPC49418.1"/>
    <property type="molecule type" value="Genomic_DNA"/>
</dbReference>
<sequence length="77" mass="8312">MRQGDGGASPLPPLLWVAPEPKLVTSAARRPLSGWGEKVYRSGDLDCNGHDSVHRFVSNFTRGVRRRGGVGRRGDAA</sequence>
<gene>
    <name evidence="1" type="ORF">E2C01_043217</name>
</gene>
<dbReference type="Proteomes" id="UP000324222">
    <property type="component" value="Unassembled WGS sequence"/>
</dbReference>
<accession>A0A5B7FWY0</accession>
<name>A0A5B7FWY0_PORTR</name>
<keyword evidence="2" id="KW-1185">Reference proteome</keyword>
<protein>
    <submittedName>
        <fullName evidence="1">Uncharacterized protein</fullName>
    </submittedName>
</protein>
<comment type="caution">
    <text evidence="1">The sequence shown here is derived from an EMBL/GenBank/DDBJ whole genome shotgun (WGS) entry which is preliminary data.</text>
</comment>